<keyword evidence="2" id="KW-0472">Membrane</keyword>
<evidence type="ECO:0000313" key="4">
    <source>
        <dbReference type="Proteomes" id="UP001054857"/>
    </source>
</evidence>
<reference evidence="3 4" key="1">
    <citation type="journal article" date="2021" name="Sci. Rep.">
        <title>Genome sequencing of the multicellular alga Astrephomene provides insights into convergent evolution of germ-soma differentiation.</title>
        <authorList>
            <person name="Yamashita S."/>
            <person name="Yamamoto K."/>
            <person name="Matsuzaki R."/>
            <person name="Suzuki S."/>
            <person name="Yamaguchi H."/>
            <person name="Hirooka S."/>
            <person name="Minakuchi Y."/>
            <person name="Miyagishima S."/>
            <person name="Kawachi M."/>
            <person name="Toyoda A."/>
            <person name="Nozaki H."/>
        </authorList>
    </citation>
    <scope>NUCLEOTIDE SEQUENCE [LARGE SCALE GENOMIC DNA]</scope>
    <source>
        <strain evidence="3 4">NIES-4017</strain>
    </source>
</reference>
<sequence length="124" mass="12606">SEQTAAAASGCQDLQERLEGLLKDAALSGTAGDRSESAKALAAAILSACKAHTSTHSSSSSSAGTTPSTVPRPRQRTVVAATCGAVSLCLAVVASCMAWVVWVLVDRGVIGPAALYLRHGEGYY</sequence>
<organism evidence="3 4">
    <name type="scientific">Astrephomene gubernaculifera</name>
    <dbReference type="NCBI Taxonomy" id="47775"/>
    <lineage>
        <taxon>Eukaryota</taxon>
        <taxon>Viridiplantae</taxon>
        <taxon>Chlorophyta</taxon>
        <taxon>core chlorophytes</taxon>
        <taxon>Chlorophyceae</taxon>
        <taxon>CS clade</taxon>
        <taxon>Chlamydomonadales</taxon>
        <taxon>Astrephomenaceae</taxon>
        <taxon>Astrephomene</taxon>
    </lineage>
</organism>
<keyword evidence="2" id="KW-0812">Transmembrane</keyword>
<accession>A0AAD3DIM0</accession>
<dbReference type="EMBL" id="BMAR01000003">
    <property type="protein sequence ID" value="GFR42223.1"/>
    <property type="molecule type" value="Genomic_DNA"/>
</dbReference>
<proteinExistence type="predicted"/>
<dbReference type="AlphaFoldDB" id="A0AAD3DIM0"/>
<name>A0AAD3DIM0_9CHLO</name>
<feature type="compositionally biased region" description="Low complexity" evidence="1">
    <location>
        <begin position="54"/>
        <end position="69"/>
    </location>
</feature>
<feature type="transmembrane region" description="Helical" evidence="2">
    <location>
        <begin position="78"/>
        <end position="105"/>
    </location>
</feature>
<evidence type="ECO:0000256" key="1">
    <source>
        <dbReference type="SAM" id="MobiDB-lite"/>
    </source>
</evidence>
<feature type="non-terminal residue" evidence="3">
    <location>
        <position position="1"/>
    </location>
</feature>
<keyword evidence="4" id="KW-1185">Reference proteome</keyword>
<evidence type="ECO:0000313" key="3">
    <source>
        <dbReference type="EMBL" id="GFR42223.1"/>
    </source>
</evidence>
<protein>
    <submittedName>
        <fullName evidence="3">Uncharacterized protein</fullName>
    </submittedName>
</protein>
<feature type="region of interest" description="Disordered" evidence="1">
    <location>
        <begin position="54"/>
        <end position="74"/>
    </location>
</feature>
<keyword evidence="2" id="KW-1133">Transmembrane helix</keyword>
<dbReference type="Proteomes" id="UP001054857">
    <property type="component" value="Unassembled WGS sequence"/>
</dbReference>
<evidence type="ECO:0000256" key="2">
    <source>
        <dbReference type="SAM" id="Phobius"/>
    </source>
</evidence>
<comment type="caution">
    <text evidence="3">The sequence shown here is derived from an EMBL/GenBank/DDBJ whole genome shotgun (WGS) entry which is preliminary data.</text>
</comment>
<gene>
    <name evidence="3" type="ORF">Agub_g3116</name>
</gene>